<dbReference type="EMBL" id="FWXB01000016">
    <property type="protein sequence ID" value="SMC13730.1"/>
    <property type="molecule type" value="Genomic_DNA"/>
</dbReference>
<dbReference type="RefSeq" id="WP_085801663.1">
    <property type="nucleotide sequence ID" value="NZ_FWXB01000016.1"/>
</dbReference>
<name>A0A1X7BW55_9RHOB</name>
<evidence type="ECO:0000313" key="4">
    <source>
        <dbReference type="Proteomes" id="UP000193224"/>
    </source>
</evidence>
<feature type="domain" description="HTH cro/C1-type" evidence="2">
    <location>
        <begin position="13"/>
        <end position="67"/>
    </location>
</feature>
<dbReference type="AlphaFoldDB" id="A0A1X7BW55"/>
<gene>
    <name evidence="3" type="ORF">ROA7745_03589</name>
</gene>
<dbReference type="GO" id="GO:0003677">
    <property type="term" value="F:DNA binding"/>
    <property type="evidence" value="ECO:0007669"/>
    <property type="project" value="UniProtKB-KW"/>
</dbReference>
<evidence type="ECO:0000256" key="1">
    <source>
        <dbReference type="ARBA" id="ARBA00023125"/>
    </source>
</evidence>
<evidence type="ECO:0000313" key="3">
    <source>
        <dbReference type="EMBL" id="SMC13730.1"/>
    </source>
</evidence>
<protein>
    <submittedName>
        <fullName evidence="3">Helix-turn-helix protein</fullName>
    </submittedName>
</protein>
<dbReference type="OrthoDB" id="9797172at2"/>
<accession>A0A1X7BW55</accession>
<keyword evidence="4" id="KW-1185">Reference proteome</keyword>
<evidence type="ECO:0000259" key="2">
    <source>
        <dbReference type="PROSITE" id="PS50943"/>
    </source>
</evidence>
<dbReference type="Pfam" id="PF01381">
    <property type="entry name" value="HTH_3"/>
    <property type="match status" value="1"/>
</dbReference>
<reference evidence="3 4" key="1">
    <citation type="submission" date="2017-03" db="EMBL/GenBank/DDBJ databases">
        <authorList>
            <person name="Afonso C.L."/>
            <person name="Miller P.J."/>
            <person name="Scott M.A."/>
            <person name="Spackman E."/>
            <person name="Goraichik I."/>
            <person name="Dimitrov K.M."/>
            <person name="Suarez D.L."/>
            <person name="Swayne D.E."/>
        </authorList>
    </citation>
    <scope>NUCLEOTIDE SEQUENCE [LARGE SCALE GENOMIC DNA]</scope>
    <source>
        <strain evidence="3 4">CECT 7745</strain>
    </source>
</reference>
<dbReference type="PANTHER" id="PTHR46558">
    <property type="entry name" value="TRACRIPTIONAL REGULATORY PROTEIN-RELATED-RELATED"/>
    <property type="match status" value="1"/>
</dbReference>
<dbReference type="InterPro" id="IPR001387">
    <property type="entry name" value="Cro/C1-type_HTH"/>
</dbReference>
<dbReference type="SUPFAM" id="SSF47413">
    <property type="entry name" value="lambda repressor-like DNA-binding domains"/>
    <property type="match status" value="1"/>
</dbReference>
<organism evidence="3 4">
    <name type="scientific">Roseovarius aestuarii</name>
    <dbReference type="NCBI Taxonomy" id="475083"/>
    <lineage>
        <taxon>Bacteria</taxon>
        <taxon>Pseudomonadati</taxon>
        <taxon>Pseudomonadota</taxon>
        <taxon>Alphaproteobacteria</taxon>
        <taxon>Rhodobacterales</taxon>
        <taxon>Roseobacteraceae</taxon>
        <taxon>Roseovarius</taxon>
    </lineage>
</organism>
<sequence length="117" mass="13874">MARKVDVYVGRRIRHRRWLIDISQQELAERVGLRFQQIQKYETGSNRVSASKLWEISRVLNVPVEFFFKGLEQDDTEREYFLDDRNAVLLVASYYKIPEEKRKSFFEMAAALACPDP</sequence>
<dbReference type="CDD" id="cd00093">
    <property type="entry name" value="HTH_XRE"/>
    <property type="match status" value="1"/>
</dbReference>
<keyword evidence="1" id="KW-0238">DNA-binding</keyword>
<dbReference type="Gene3D" id="1.10.260.40">
    <property type="entry name" value="lambda repressor-like DNA-binding domains"/>
    <property type="match status" value="1"/>
</dbReference>
<dbReference type="SMART" id="SM00530">
    <property type="entry name" value="HTH_XRE"/>
    <property type="match status" value="1"/>
</dbReference>
<dbReference type="PROSITE" id="PS50943">
    <property type="entry name" value="HTH_CROC1"/>
    <property type="match status" value="1"/>
</dbReference>
<proteinExistence type="predicted"/>
<dbReference type="InterPro" id="IPR010982">
    <property type="entry name" value="Lambda_DNA-bd_dom_sf"/>
</dbReference>
<dbReference type="PANTHER" id="PTHR46558:SF11">
    <property type="entry name" value="HTH-TYPE TRANSCRIPTIONAL REGULATOR XRE"/>
    <property type="match status" value="1"/>
</dbReference>
<dbReference type="Proteomes" id="UP000193224">
    <property type="component" value="Unassembled WGS sequence"/>
</dbReference>